<protein>
    <submittedName>
        <fullName evidence="4">Peptidyl-tRNA hydrolase</fullName>
        <ecNumber evidence="4">3.1.1.29</ecNumber>
    </submittedName>
</protein>
<dbReference type="PANTHER" id="PTHR17224:SF1">
    <property type="entry name" value="PEPTIDYL-TRNA HYDROLASE"/>
    <property type="match status" value="1"/>
</dbReference>
<dbReference type="InterPro" id="IPR036416">
    <property type="entry name" value="Pept_tRNA_hydro_sf"/>
</dbReference>
<organism evidence="4 5">
    <name type="scientific">Candidatus Magnetominusculus xianensis</name>
    <dbReference type="NCBI Taxonomy" id="1748249"/>
    <lineage>
        <taxon>Bacteria</taxon>
        <taxon>Pseudomonadati</taxon>
        <taxon>Nitrospirota</taxon>
        <taxon>Nitrospiria</taxon>
        <taxon>Nitrospirales</taxon>
        <taxon>Nitrospiraceae</taxon>
        <taxon>Candidatus Magnetominusculus</taxon>
    </lineage>
</organism>
<dbReference type="Gene3D" id="3.40.50.1470">
    <property type="entry name" value="Peptidyl-tRNA hydrolase"/>
    <property type="match status" value="1"/>
</dbReference>
<proteinExistence type="predicted"/>
<dbReference type="NCBIfam" id="TIGR00447">
    <property type="entry name" value="pth"/>
    <property type="match status" value="1"/>
</dbReference>
<dbReference type="Proteomes" id="UP000060487">
    <property type="component" value="Unassembled WGS sequence"/>
</dbReference>
<keyword evidence="2 4" id="KW-0378">Hydrolase</keyword>
<keyword evidence="5" id="KW-1185">Reference proteome</keyword>
<keyword evidence="3" id="KW-0694">RNA-binding</keyword>
<dbReference type="SUPFAM" id="SSF53178">
    <property type="entry name" value="Peptidyl-tRNA hydrolase-like"/>
    <property type="match status" value="1"/>
</dbReference>
<accession>A0ABR5SD91</accession>
<comment type="caution">
    <text evidence="4">The sequence shown here is derived from an EMBL/GenBank/DDBJ whole genome shotgun (WGS) entry which is preliminary data.</text>
</comment>
<dbReference type="EC" id="3.1.1.29" evidence="4"/>
<gene>
    <name evidence="4" type="primary">pth</name>
    <name evidence="4" type="ORF">ASN18_2372</name>
</gene>
<reference evidence="4 5" key="1">
    <citation type="submission" date="2015-11" db="EMBL/GenBank/DDBJ databases">
        <authorList>
            <person name="Lin W."/>
        </authorList>
    </citation>
    <scope>NUCLEOTIDE SEQUENCE [LARGE SCALE GENOMIC DNA]</scope>
    <source>
        <strain evidence="4 5">HCH-1</strain>
    </source>
</reference>
<dbReference type="EMBL" id="LNQR01000083">
    <property type="protein sequence ID" value="KWT82784.1"/>
    <property type="molecule type" value="Genomic_DNA"/>
</dbReference>
<dbReference type="GO" id="GO:0004045">
    <property type="term" value="F:peptidyl-tRNA hydrolase activity"/>
    <property type="evidence" value="ECO:0007669"/>
    <property type="project" value="UniProtKB-EC"/>
</dbReference>
<dbReference type="InterPro" id="IPR001328">
    <property type="entry name" value="Pept_tRNA_hydro"/>
</dbReference>
<evidence type="ECO:0000256" key="1">
    <source>
        <dbReference type="ARBA" id="ARBA00022555"/>
    </source>
</evidence>
<keyword evidence="1" id="KW-0820">tRNA-binding</keyword>
<evidence type="ECO:0000313" key="5">
    <source>
        <dbReference type="Proteomes" id="UP000060487"/>
    </source>
</evidence>
<name>A0ABR5SD91_9BACT</name>
<evidence type="ECO:0000256" key="3">
    <source>
        <dbReference type="ARBA" id="ARBA00022884"/>
    </source>
</evidence>
<sequence length="155" mass="16360">METGEGVIEGAGVTLIKPLTYMNRSGSVVWSQLRMNSAHSIVIHDDIDMAPGKLKIKAGGGAGGHKGILSIIETSGTRDFLRIKIGVGKDALIPVEDYVLMRFPPGEAALIKEVVSLAASAAACVISEGIAVAMNKFNKRLDTPDETQSGRRGND</sequence>
<evidence type="ECO:0000256" key="2">
    <source>
        <dbReference type="ARBA" id="ARBA00022801"/>
    </source>
</evidence>
<dbReference type="Pfam" id="PF01195">
    <property type="entry name" value="Pept_tRNA_hydro"/>
    <property type="match status" value="1"/>
</dbReference>
<evidence type="ECO:0000313" key="4">
    <source>
        <dbReference type="EMBL" id="KWT82784.1"/>
    </source>
</evidence>
<dbReference type="PANTHER" id="PTHR17224">
    <property type="entry name" value="PEPTIDYL-TRNA HYDROLASE"/>
    <property type="match status" value="1"/>
</dbReference>